<dbReference type="GO" id="GO:0047989">
    <property type="term" value="F:hydroxybutyrate-dimer hydrolase activity"/>
    <property type="evidence" value="ECO:0007669"/>
    <property type="project" value="InterPro"/>
</dbReference>
<dbReference type="GO" id="GO:0019605">
    <property type="term" value="P:butyrate metabolic process"/>
    <property type="evidence" value="ECO:0007669"/>
    <property type="project" value="InterPro"/>
</dbReference>
<evidence type="ECO:0000313" key="4">
    <source>
        <dbReference type="Proteomes" id="UP000183656"/>
    </source>
</evidence>
<dbReference type="Pfam" id="PF10605">
    <property type="entry name" value="3HBOH"/>
    <property type="match status" value="1"/>
</dbReference>
<dbReference type="STRING" id="343013.SAMN04489707_103624"/>
<organism evidence="3 4">
    <name type="scientific">Paenacidovorax caeni</name>
    <dbReference type="NCBI Taxonomy" id="343013"/>
    <lineage>
        <taxon>Bacteria</taxon>
        <taxon>Pseudomonadati</taxon>
        <taxon>Pseudomonadota</taxon>
        <taxon>Betaproteobacteria</taxon>
        <taxon>Burkholderiales</taxon>
        <taxon>Comamonadaceae</taxon>
        <taxon>Paenacidovorax</taxon>
    </lineage>
</organism>
<keyword evidence="2" id="KW-0732">Signal</keyword>
<evidence type="ECO:0000256" key="1">
    <source>
        <dbReference type="ARBA" id="ARBA00022801"/>
    </source>
</evidence>
<name>A0A1I7K2J3_9BURK</name>
<dbReference type="Proteomes" id="UP000183656">
    <property type="component" value="Unassembled WGS sequence"/>
</dbReference>
<dbReference type="AlphaFoldDB" id="A0A1I7K2J3"/>
<evidence type="ECO:0000256" key="2">
    <source>
        <dbReference type="SAM" id="SignalP"/>
    </source>
</evidence>
<dbReference type="InterPro" id="IPR016582">
    <property type="entry name" value="OHBut_olig_hydro_put"/>
</dbReference>
<sequence>MRANERVMARLALTTMAVAALAACGGGGGESARNELPAGIKEISATVYPATSVGAGATAATQDLLTGGIGKTGLGAAAAPAYADPTNPTAAELRRNALYSNYRGILDPSANGGYGTLYGPNVTAQGQVTGGEGLIPGREYVAVLDDGTGRKQTVIAVQVPDSFSASNPCIVLGASSGSRGVYGAIGTAGEWGLKKGCAVALTDAGKGVGLHNLADDTVNKIDGTRATRAAAGALGFFAAALSDAARAAYNAAFPNRIAIKHAHSQQNPEKDWGSDTLVAGRYALYVLNARYGTPENPVPFRADNTTVIAGSASNGGAASLRAAEQDSEGLIDGVVASEPVTEMPATGG</sequence>
<feature type="chain" id="PRO_5010282414" evidence="2">
    <location>
        <begin position="23"/>
        <end position="348"/>
    </location>
</feature>
<proteinExistence type="predicted"/>
<dbReference type="EMBL" id="FPBX01000036">
    <property type="protein sequence ID" value="SFU91647.1"/>
    <property type="molecule type" value="Genomic_DNA"/>
</dbReference>
<evidence type="ECO:0000313" key="3">
    <source>
        <dbReference type="EMBL" id="SFU91647.1"/>
    </source>
</evidence>
<protein>
    <submittedName>
        <fullName evidence="3">3HB-oligomer hydrolase (3HBOH)</fullName>
    </submittedName>
</protein>
<dbReference type="PROSITE" id="PS51257">
    <property type="entry name" value="PROKAR_LIPOPROTEIN"/>
    <property type="match status" value="1"/>
</dbReference>
<accession>A0A1I7K2J3</accession>
<feature type="signal peptide" evidence="2">
    <location>
        <begin position="1"/>
        <end position="22"/>
    </location>
</feature>
<gene>
    <name evidence="3" type="ORF">SAMN04489707_103624</name>
</gene>
<dbReference type="GO" id="GO:0005615">
    <property type="term" value="C:extracellular space"/>
    <property type="evidence" value="ECO:0007669"/>
    <property type="project" value="InterPro"/>
</dbReference>
<keyword evidence="1 3" id="KW-0378">Hydrolase</keyword>
<reference evidence="3 4" key="1">
    <citation type="submission" date="2016-10" db="EMBL/GenBank/DDBJ databases">
        <authorList>
            <person name="de Groot N.N."/>
        </authorList>
    </citation>
    <scope>NUCLEOTIDE SEQUENCE [LARGE SCALE GENOMIC DNA]</scope>
    <source>
        <strain evidence="3 4">R-24608</strain>
    </source>
</reference>
<keyword evidence="4" id="KW-1185">Reference proteome</keyword>